<dbReference type="GO" id="GO:0016757">
    <property type="term" value="F:glycosyltransferase activity"/>
    <property type="evidence" value="ECO:0007669"/>
    <property type="project" value="TreeGrafter"/>
</dbReference>
<protein>
    <recommendedName>
        <fullName evidence="1">Nucleotide-diphospho-sugar transferase domain-containing protein</fullName>
    </recommendedName>
</protein>
<dbReference type="STRING" id="101091.A0A1C7N1X2"/>
<evidence type="ECO:0000313" key="2">
    <source>
        <dbReference type="EMBL" id="OBZ83110.1"/>
    </source>
</evidence>
<proteinExistence type="predicted"/>
<evidence type="ECO:0000313" key="3">
    <source>
        <dbReference type="Proteomes" id="UP000093000"/>
    </source>
</evidence>
<reference evidence="2 3" key="1">
    <citation type="submission" date="2016-03" db="EMBL/GenBank/DDBJ databases">
        <title>Choanephora cucurbitarum.</title>
        <authorList>
            <person name="Min B."/>
            <person name="Park H."/>
            <person name="Park J.-H."/>
            <person name="Shin H.-D."/>
            <person name="Choi I.-G."/>
        </authorList>
    </citation>
    <scope>NUCLEOTIDE SEQUENCE [LARGE SCALE GENOMIC DNA]</scope>
    <source>
        <strain evidence="2 3">KUS-F28377</strain>
    </source>
</reference>
<dbReference type="InterPro" id="IPR052636">
    <property type="entry name" value="UDP-D-xylose:L-fucose_XylT"/>
</dbReference>
<dbReference type="InterPro" id="IPR005069">
    <property type="entry name" value="Nucl-diP-sugar_transferase"/>
</dbReference>
<dbReference type="Pfam" id="PF03407">
    <property type="entry name" value="Nucleotid_trans"/>
    <property type="match status" value="1"/>
</dbReference>
<dbReference type="InParanoid" id="A0A1C7N1X2"/>
<dbReference type="PANTHER" id="PTHR47032">
    <property type="entry name" value="UDP-D-XYLOSE:L-FUCOSE ALPHA-1,3-D-XYLOSYLTRANSFERASE-RELATED"/>
    <property type="match status" value="1"/>
</dbReference>
<dbReference type="GO" id="GO:0005794">
    <property type="term" value="C:Golgi apparatus"/>
    <property type="evidence" value="ECO:0007669"/>
    <property type="project" value="TreeGrafter"/>
</dbReference>
<keyword evidence="3" id="KW-1185">Reference proteome</keyword>
<comment type="caution">
    <text evidence="2">The sequence shown here is derived from an EMBL/GenBank/DDBJ whole genome shotgun (WGS) entry which is preliminary data.</text>
</comment>
<dbReference type="AlphaFoldDB" id="A0A1C7N1X2"/>
<gene>
    <name evidence="2" type="ORF">A0J61_08843</name>
</gene>
<sequence>MQLVQLCTYGAAIGFLLFVSLAYHISSNGRTSNKAVAEADYLVNDPSQQQFFENKNLSTPYCNCSSPFSSLNYNQTLVEHGEYAPLFVPESLQSMPLDILDKIAANTIDDSVIVTVANYPMRKELYNWMEWMREAQEENFLVFCIDPKLYFHLVVAGHEEKAVIVPDDWFVSDLELMRNSTTPLLDSVRLSHMKTWILQQLAYLKDTHTMMLDVNQVILRPRTREYIQTLLNMRPDTHLIATQDSSDQHVLNTGLTMIRGGDSSKQLKRLLANTIQIQESQQHLHQQEALNLAMVQMELNVKTGIIVLLDMIHFPNGHQYFESKRLKGIEPFIVHANHKTGESRIKLLQEHQFWKPIDDRVDGISRQVDEIYAKRKQYLDKLKGEPDQAIS</sequence>
<name>A0A1C7N1X2_9FUNG</name>
<organism evidence="2 3">
    <name type="scientific">Choanephora cucurbitarum</name>
    <dbReference type="NCBI Taxonomy" id="101091"/>
    <lineage>
        <taxon>Eukaryota</taxon>
        <taxon>Fungi</taxon>
        <taxon>Fungi incertae sedis</taxon>
        <taxon>Mucoromycota</taxon>
        <taxon>Mucoromycotina</taxon>
        <taxon>Mucoromycetes</taxon>
        <taxon>Mucorales</taxon>
        <taxon>Mucorineae</taxon>
        <taxon>Choanephoraceae</taxon>
        <taxon>Choanephoroideae</taxon>
        <taxon>Choanephora</taxon>
    </lineage>
</organism>
<dbReference type="Proteomes" id="UP000093000">
    <property type="component" value="Unassembled WGS sequence"/>
</dbReference>
<evidence type="ECO:0000259" key="1">
    <source>
        <dbReference type="Pfam" id="PF03407"/>
    </source>
</evidence>
<dbReference type="PANTHER" id="PTHR47032:SF1">
    <property type="entry name" value="UDP-D-XYLOSE:L-FUCOSE ALPHA-1,3-D-XYLOSYLTRANSFERASE-RELATED"/>
    <property type="match status" value="1"/>
</dbReference>
<dbReference type="OrthoDB" id="540503at2759"/>
<feature type="domain" description="Nucleotide-diphospho-sugar transferase" evidence="1">
    <location>
        <begin position="189"/>
        <end position="342"/>
    </location>
</feature>
<dbReference type="EMBL" id="LUGH01000720">
    <property type="protein sequence ID" value="OBZ83110.1"/>
    <property type="molecule type" value="Genomic_DNA"/>
</dbReference>
<accession>A0A1C7N1X2</accession>